<evidence type="ECO:0000256" key="1">
    <source>
        <dbReference type="SAM" id="MobiDB-lite"/>
    </source>
</evidence>
<feature type="compositionally biased region" description="Polar residues" evidence="1">
    <location>
        <begin position="352"/>
        <end position="371"/>
    </location>
</feature>
<dbReference type="PROSITE" id="PS50181">
    <property type="entry name" value="FBOX"/>
    <property type="match status" value="1"/>
</dbReference>
<evidence type="ECO:0000313" key="4">
    <source>
        <dbReference type="Proteomes" id="UP000646827"/>
    </source>
</evidence>
<gene>
    <name evidence="3" type="ORF">INT45_011226</name>
</gene>
<keyword evidence="4" id="KW-1185">Reference proteome</keyword>
<dbReference type="InterPro" id="IPR011990">
    <property type="entry name" value="TPR-like_helical_dom_sf"/>
</dbReference>
<sequence length="611" mass="70501">MLKQAYNNLLSTFQFSQEGGPFKRQQQSQQEREREMTIRVHEKAQKTIRDIPNSAKGYLELGRLYRQDKKLLKALNVYKQGLQVVSAVDPQYTQLQKEKNQVSATLTQRSRGFHQFLPYDVLIQIFSSLDFRDMLRCTGVCQQWCNFMMEWPEFWQKMSREMPQVNRSTLDPLLRRQAQEFRLEGPLDQGLVHDMLLFLSYSDNHFMEKLCFSKLDLTDTEADLLAEAIRSTSALSPSGNYLDPPKKKEIIIPNVEYTSLTYLKLSFHYIQSYTRPHGTPIANGRLGGILHQCPNLVHLFMDSGGTINHKHLITQVIKQCHNLETLVVAPRAELPTILNGRVDTNEFDDDTTMSTNNHSSNVGAPSSSRSVPLSIRNNINSKKKPLGIRRLVLSGKNLKLDDNLMVSIYKKYYKSLELIYLHYDGRHICTSSFYRLAYHGAPRLRDIYLSTESDANWNSDKHPPVSKALAALFTACPALEIIDIDNCYGEVSTYYNERSRGTFLIVNNEVLKEISNNCPQLRKMRFKGARSHTREGLIQFASTDWKYLTDLEMNIEWQHVLEVVNKLTVLKNLDIRDDTSLNHQSTFPENHRETANRILEERGGRLNITRT</sequence>
<dbReference type="OrthoDB" id="2280978at2759"/>
<dbReference type="InterPro" id="IPR036047">
    <property type="entry name" value="F-box-like_dom_sf"/>
</dbReference>
<dbReference type="EMBL" id="JAEPRB010000076">
    <property type="protein sequence ID" value="KAG2222738.1"/>
    <property type="molecule type" value="Genomic_DNA"/>
</dbReference>
<organism evidence="3 4">
    <name type="scientific">Circinella minor</name>
    <dbReference type="NCBI Taxonomy" id="1195481"/>
    <lineage>
        <taxon>Eukaryota</taxon>
        <taxon>Fungi</taxon>
        <taxon>Fungi incertae sedis</taxon>
        <taxon>Mucoromycota</taxon>
        <taxon>Mucoromycotina</taxon>
        <taxon>Mucoromycetes</taxon>
        <taxon>Mucorales</taxon>
        <taxon>Lichtheimiaceae</taxon>
        <taxon>Circinella</taxon>
    </lineage>
</organism>
<dbReference type="Gene3D" id="3.80.10.10">
    <property type="entry name" value="Ribonuclease Inhibitor"/>
    <property type="match status" value="1"/>
</dbReference>
<evidence type="ECO:0000313" key="3">
    <source>
        <dbReference type="EMBL" id="KAG2222738.1"/>
    </source>
</evidence>
<proteinExistence type="predicted"/>
<comment type="caution">
    <text evidence="3">The sequence shown here is derived from an EMBL/GenBank/DDBJ whole genome shotgun (WGS) entry which is preliminary data.</text>
</comment>
<dbReference type="SMART" id="SM00256">
    <property type="entry name" value="FBOX"/>
    <property type="match status" value="1"/>
</dbReference>
<dbReference type="Gene3D" id="1.25.40.10">
    <property type="entry name" value="Tetratricopeptide repeat domain"/>
    <property type="match status" value="1"/>
</dbReference>
<feature type="region of interest" description="Disordered" evidence="1">
    <location>
        <begin position="346"/>
        <end position="371"/>
    </location>
</feature>
<dbReference type="AlphaFoldDB" id="A0A8H7S624"/>
<dbReference type="SUPFAM" id="SSF52047">
    <property type="entry name" value="RNI-like"/>
    <property type="match status" value="1"/>
</dbReference>
<reference evidence="3 4" key="1">
    <citation type="submission" date="2020-12" db="EMBL/GenBank/DDBJ databases">
        <title>Metabolic potential, ecology and presence of endohyphal bacteria is reflected in genomic diversity of Mucoromycotina.</title>
        <authorList>
            <person name="Muszewska A."/>
            <person name="Okrasinska A."/>
            <person name="Steczkiewicz K."/>
            <person name="Drgas O."/>
            <person name="Orlowska M."/>
            <person name="Perlinska-Lenart U."/>
            <person name="Aleksandrzak-Piekarczyk T."/>
            <person name="Szatraj K."/>
            <person name="Zielenkiewicz U."/>
            <person name="Pilsyk S."/>
            <person name="Malc E."/>
            <person name="Mieczkowski P."/>
            <person name="Kruszewska J.S."/>
            <person name="Biernat P."/>
            <person name="Pawlowska J."/>
        </authorList>
    </citation>
    <scope>NUCLEOTIDE SEQUENCE [LARGE SCALE GENOMIC DNA]</scope>
    <source>
        <strain evidence="3 4">CBS 142.35</strain>
    </source>
</reference>
<dbReference type="InterPro" id="IPR032675">
    <property type="entry name" value="LRR_dom_sf"/>
</dbReference>
<accession>A0A8H7S624</accession>
<dbReference type="Gene3D" id="1.20.1280.50">
    <property type="match status" value="1"/>
</dbReference>
<feature type="domain" description="F-box" evidence="2">
    <location>
        <begin position="117"/>
        <end position="158"/>
    </location>
</feature>
<dbReference type="PANTHER" id="PTHR38926:SF5">
    <property type="entry name" value="F-BOX AND LEUCINE-RICH REPEAT PROTEIN 6"/>
    <property type="match status" value="1"/>
</dbReference>
<evidence type="ECO:0000259" key="2">
    <source>
        <dbReference type="PROSITE" id="PS50181"/>
    </source>
</evidence>
<dbReference type="InterPro" id="IPR001810">
    <property type="entry name" value="F-box_dom"/>
</dbReference>
<dbReference type="PANTHER" id="PTHR38926">
    <property type="entry name" value="F-BOX DOMAIN CONTAINING PROTEIN, EXPRESSED"/>
    <property type="match status" value="1"/>
</dbReference>
<dbReference type="SUPFAM" id="SSF81383">
    <property type="entry name" value="F-box domain"/>
    <property type="match status" value="1"/>
</dbReference>
<dbReference type="Proteomes" id="UP000646827">
    <property type="component" value="Unassembled WGS sequence"/>
</dbReference>
<name>A0A8H7S624_9FUNG</name>
<dbReference type="Pfam" id="PF12937">
    <property type="entry name" value="F-box-like"/>
    <property type="match status" value="1"/>
</dbReference>
<protein>
    <recommendedName>
        <fullName evidence="2">F-box domain-containing protein</fullName>
    </recommendedName>
</protein>